<dbReference type="GeneID" id="24439632"/>
<dbReference type="EMBL" id="GG662498">
    <property type="protein sequence ID" value="EWS72275.1"/>
    <property type="molecule type" value="Genomic_DNA"/>
</dbReference>
<dbReference type="Proteomes" id="UP000009168">
    <property type="component" value="Unassembled WGS sequence"/>
</dbReference>
<evidence type="ECO:0000313" key="2">
    <source>
        <dbReference type="Proteomes" id="UP000009168"/>
    </source>
</evidence>
<gene>
    <name evidence="1" type="ORF">TTHERM_000571827</name>
</gene>
<accession>W7WZE9</accession>
<dbReference type="KEGG" id="tet:TTHERM_000571827"/>
<evidence type="ECO:0000313" key="1">
    <source>
        <dbReference type="EMBL" id="EWS72275.1"/>
    </source>
</evidence>
<organism evidence="1 2">
    <name type="scientific">Tetrahymena thermophila (strain SB210)</name>
    <dbReference type="NCBI Taxonomy" id="312017"/>
    <lineage>
        <taxon>Eukaryota</taxon>
        <taxon>Sar</taxon>
        <taxon>Alveolata</taxon>
        <taxon>Ciliophora</taxon>
        <taxon>Intramacronucleata</taxon>
        <taxon>Oligohymenophorea</taxon>
        <taxon>Hymenostomatida</taxon>
        <taxon>Tetrahymenina</taxon>
        <taxon>Tetrahymenidae</taxon>
        <taxon>Tetrahymena</taxon>
    </lineage>
</organism>
<dbReference type="RefSeq" id="XP_012655215.1">
    <property type="nucleotide sequence ID" value="XM_012799761.1"/>
</dbReference>
<dbReference type="AlphaFoldDB" id="W7WZE9"/>
<proteinExistence type="predicted"/>
<name>W7WZE9_TETTS</name>
<reference evidence="2" key="1">
    <citation type="journal article" date="2006" name="PLoS Biol.">
        <title>Macronuclear genome sequence of the ciliate Tetrahymena thermophila, a model eukaryote.</title>
        <authorList>
            <person name="Eisen J.A."/>
            <person name="Coyne R.S."/>
            <person name="Wu M."/>
            <person name="Wu D."/>
            <person name="Thiagarajan M."/>
            <person name="Wortman J.R."/>
            <person name="Badger J.H."/>
            <person name="Ren Q."/>
            <person name="Amedeo P."/>
            <person name="Jones K.M."/>
            <person name="Tallon L.J."/>
            <person name="Delcher A.L."/>
            <person name="Salzberg S.L."/>
            <person name="Silva J.C."/>
            <person name="Haas B.J."/>
            <person name="Majoros W.H."/>
            <person name="Farzad M."/>
            <person name="Carlton J.M."/>
            <person name="Smith R.K. Jr."/>
            <person name="Garg J."/>
            <person name="Pearlman R.E."/>
            <person name="Karrer K.M."/>
            <person name="Sun L."/>
            <person name="Manning G."/>
            <person name="Elde N.C."/>
            <person name="Turkewitz A.P."/>
            <person name="Asai D.J."/>
            <person name="Wilkes D.E."/>
            <person name="Wang Y."/>
            <person name="Cai H."/>
            <person name="Collins K."/>
            <person name="Stewart B.A."/>
            <person name="Lee S.R."/>
            <person name="Wilamowska K."/>
            <person name="Weinberg Z."/>
            <person name="Ruzzo W.L."/>
            <person name="Wloga D."/>
            <person name="Gaertig J."/>
            <person name="Frankel J."/>
            <person name="Tsao C.-C."/>
            <person name="Gorovsky M.A."/>
            <person name="Keeling P.J."/>
            <person name="Waller R.F."/>
            <person name="Patron N.J."/>
            <person name="Cherry J.M."/>
            <person name="Stover N.A."/>
            <person name="Krieger C.J."/>
            <person name="del Toro C."/>
            <person name="Ryder H.F."/>
            <person name="Williamson S.C."/>
            <person name="Barbeau R.A."/>
            <person name="Hamilton E.P."/>
            <person name="Orias E."/>
        </authorList>
    </citation>
    <scope>NUCLEOTIDE SEQUENCE [LARGE SCALE GENOMIC DNA]</scope>
    <source>
        <strain evidence="2">SB210</strain>
    </source>
</reference>
<protein>
    <submittedName>
        <fullName evidence="1">Uncharacterized protein</fullName>
    </submittedName>
</protein>
<keyword evidence="2" id="KW-1185">Reference proteome</keyword>
<sequence>MRSNFFPLFIIHFHQKSIKFHRNFILESISPQDYSPLSSLLLSCTKDPYASTAKYRRSTLRIDLLQALQIIIMKLISIIKTKIYQNEIQPTKFDYKYILLEYINNLKIKKVIFLLTIKTKQLKQIQILVYIFIQQFKEQKYQICSKLVDIYKENKKQNSNSIQRNTNMFLQFYFLKFIKVILD</sequence>
<dbReference type="InParanoid" id="W7WZE9"/>